<proteinExistence type="predicted"/>
<dbReference type="STRING" id="946122.A0A0C2SHR6"/>
<feature type="compositionally biased region" description="Basic and acidic residues" evidence="1">
    <location>
        <begin position="265"/>
        <end position="274"/>
    </location>
</feature>
<dbReference type="HOGENOM" id="CLU_863234_0_0_1"/>
<protein>
    <submittedName>
        <fullName evidence="2">Uncharacterized protein</fullName>
    </submittedName>
</protein>
<dbReference type="InParanoid" id="A0A0C2SHR6"/>
<dbReference type="OrthoDB" id="3270670at2759"/>
<sequence>MPQLISLDFMQDRRRYPSHHSILTATTPPWLRQPPLELGSHSSHYSAFIGSFAAQDPDWSAMPITCAAALPDNFTYCPQSAYPDSTPVNPPPTDYHFQAEIPRSTSHSPVSNDDGHHLYTMDEIVETTVSCRSSAKRSPSVKVEQPDGDGCFVMELSAAQVNTISLSQSMAPPTEVPLRATHASEEMRKMMGRFRIDPFAIHNGEQRGVVASWCDEACPLEEEPLIFEFQLDIVGQEDSNSKDSSSDDASAGRASQDASSEIDCDWERYGRDETVYASNPPSEWNINDSGDQPPSSSEPPAGLYHQHIQGLQECASLRLSLF</sequence>
<keyword evidence="3" id="KW-1185">Reference proteome</keyword>
<dbReference type="AlphaFoldDB" id="A0A0C2SHR6"/>
<feature type="compositionally biased region" description="Polar residues" evidence="1">
    <location>
        <begin position="276"/>
        <end position="295"/>
    </location>
</feature>
<organism evidence="2 3">
    <name type="scientific">Amanita muscaria (strain Koide BX008)</name>
    <dbReference type="NCBI Taxonomy" id="946122"/>
    <lineage>
        <taxon>Eukaryota</taxon>
        <taxon>Fungi</taxon>
        <taxon>Dikarya</taxon>
        <taxon>Basidiomycota</taxon>
        <taxon>Agaricomycotina</taxon>
        <taxon>Agaricomycetes</taxon>
        <taxon>Agaricomycetidae</taxon>
        <taxon>Agaricales</taxon>
        <taxon>Pluteineae</taxon>
        <taxon>Amanitaceae</taxon>
        <taxon>Amanita</taxon>
    </lineage>
</organism>
<dbReference type="EMBL" id="KN818267">
    <property type="protein sequence ID" value="KIL62700.1"/>
    <property type="molecule type" value="Genomic_DNA"/>
</dbReference>
<accession>A0A0C2SHR6</accession>
<feature type="region of interest" description="Disordered" evidence="1">
    <location>
        <begin position="237"/>
        <end position="303"/>
    </location>
</feature>
<gene>
    <name evidence="2" type="ORF">M378DRAFT_179569</name>
</gene>
<evidence type="ECO:0000313" key="2">
    <source>
        <dbReference type="EMBL" id="KIL62700.1"/>
    </source>
</evidence>
<dbReference type="Proteomes" id="UP000054549">
    <property type="component" value="Unassembled WGS sequence"/>
</dbReference>
<name>A0A0C2SHR6_AMAMK</name>
<reference evidence="2 3" key="1">
    <citation type="submission" date="2014-04" db="EMBL/GenBank/DDBJ databases">
        <title>Evolutionary Origins and Diversification of the Mycorrhizal Mutualists.</title>
        <authorList>
            <consortium name="DOE Joint Genome Institute"/>
            <consortium name="Mycorrhizal Genomics Consortium"/>
            <person name="Kohler A."/>
            <person name="Kuo A."/>
            <person name="Nagy L.G."/>
            <person name="Floudas D."/>
            <person name="Copeland A."/>
            <person name="Barry K.W."/>
            <person name="Cichocki N."/>
            <person name="Veneault-Fourrey C."/>
            <person name="LaButti K."/>
            <person name="Lindquist E.A."/>
            <person name="Lipzen A."/>
            <person name="Lundell T."/>
            <person name="Morin E."/>
            <person name="Murat C."/>
            <person name="Riley R."/>
            <person name="Ohm R."/>
            <person name="Sun H."/>
            <person name="Tunlid A."/>
            <person name="Henrissat B."/>
            <person name="Grigoriev I.V."/>
            <person name="Hibbett D.S."/>
            <person name="Martin F."/>
        </authorList>
    </citation>
    <scope>NUCLEOTIDE SEQUENCE [LARGE SCALE GENOMIC DNA]</scope>
    <source>
        <strain evidence="2 3">Koide BX008</strain>
    </source>
</reference>
<evidence type="ECO:0000256" key="1">
    <source>
        <dbReference type="SAM" id="MobiDB-lite"/>
    </source>
</evidence>
<evidence type="ECO:0000313" key="3">
    <source>
        <dbReference type="Proteomes" id="UP000054549"/>
    </source>
</evidence>
<feature type="compositionally biased region" description="Low complexity" evidence="1">
    <location>
        <begin position="247"/>
        <end position="259"/>
    </location>
</feature>